<accession>A0A4Y9S6E6</accession>
<dbReference type="PRINTS" id="PR00040">
    <property type="entry name" value="HTHMERR"/>
</dbReference>
<dbReference type="PANTHER" id="PTHR30204">
    <property type="entry name" value="REDOX-CYCLING DRUG-SENSING TRANSCRIPTIONAL ACTIVATOR SOXR"/>
    <property type="match status" value="1"/>
</dbReference>
<protein>
    <submittedName>
        <fullName evidence="6">MerR family transcriptional regulator</fullName>
    </submittedName>
</protein>
<dbReference type="InterPro" id="IPR000551">
    <property type="entry name" value="MerR-type_HTH_dom"/>
</dbReference>
<evidence type="ECO:0000313" key="6">
    <source>
        <dbReference type="EMBL" id="TFW15611.1"/>
    </source>
</evidence>
<feature type="domain" description="HTH merR-type" evidence="5">
    <location>
        <begin position="3"/>
        <end position="72"/>
    </location>
</feature>
<evidence type="ECO:0000259" key="5">
    <source>
        <dbReference type="PROSITE" id="PS50937"/>
    </source>
</evidence>
<evidence type="ECO:0000256" key="2">
    <source>
        <dbReference type="ARBA" id="ARBA00023015"/>
    </source>
</evidence>
<dbReference type="OrthoDB" id="9808480at2"/>
<evidence type="ECO:0000256" key="4">
    <source>
        <dbReference type="ARBA" id="ARBA00023163"/>
    </source>
</evidence>
<dbReference type="SMART" id="SM00422">
    <property type="entry name" value="HTH_MERR"/>
    <property type="match status" value="1"/>
</dbReference>
<keyword evidence="3" id="KW-0238">DNA-binding</keyword>
<evidence type="ECO:0000256" key="1">
    <source>
        <dbReference type="ARBA" id="ARBA00022491"/>
    </source>
</evidence>
<dbReference type="Pfam" id="PF13411">
    <property type="entry name" value="MerR_1"/>
    <property type="match status" value="1"/>
</dbReference>
<dbReference type="RefSeq" id="WP_135208561.1">
    <property type="nucleotide sequence ID" value="NZ_SPVF01000226.1"/>
</dbReference>
<dbReference type="InterPro" id="IPR009061">
    <property type="entry name" value="DNA-bd_dom_put_sf"/>
</dbReference>
<evidence type="ECO:0000256" key="3">
    <source>
        <dbReference type="ARBA" id="ARBA00023125"/>
    </source>
</evidence>
<keyword evidence="4" id="KW-0804">Transcription</keyword>
<dbReference type="EMBL" id="SPVF01000226">
    <property type="protein sequence ID" value="TFW15611.1"/>
    <property type="molecule type" value="Genomic_DNA"/>
</dbReference>
<dbReference type="GO" id="GO:0003700">
    <property type="term" value="F:DNA-binding transcription factor activity"/>
    <property type="evidence" value="ECO:0007669"/>
    <property type="project" value="InterPro"/>
</dbReference>
<sequence length="174" mass="19005">MSTYSIGQLARIAGVSRTTLLYYEQAGLLVPRARSAAGYRHYDEAAAERARRIAAYRATGMPLASIAALLDGQAASAIEQRLGEIAREMALLREQQAVLLRLLGKTDGGQMDKDRWTALLREAGMDDAAMARWHALFERQSPDAHASFLRSLGLDDDEVSRIRSWAAGTGQNGV</sequence>
<organism evidence="6 7">
    <name type="scientific">Zemynaea arenosa</name>
    <dbReference type="NCBI Taxonomy" id="2561931"/>
    <lineage>
        <taxon>Bacteria</taxon>
        <taxon>Pseudomonadati</taxon>
        <taxon>Pseudomonadota</taxon>
        <taxon>Betaproteobacteria</taxon>
        <taxon>Burkholderiales</taxon>
        <taxon>Oxalobacteraceae</taxon>
        <taxon>Telluria group</taxon>
        <taxon>Zemynaea</taxon>
    </lineage>
</organism>
<name>A0A4Y9S6E6_9BURK</name>
<dbReference type="AlphaFoldDB" id="A0A4Y9S6E6"/>
<gene>
    <name evidence="6" type="ORF">E4L96_17800</name>
</gene>
<dbReference type="Gene3D" id="1.10.1660.10">
    <property type="match status" value="1"/>
</dbReference>
<proteinExistence type="predicted"/>
<dbReference type="InterPro" id="IPR047057">
    <property type="entry name" value="MerR_fam"/>
</dbReference>
<dbReference type="GO" id="GO:0003677">
    <property type="term" value="F:DNA binding"/>
    <property type="evidence" value="ECO:0007669"/>
    <property type="project" value="UniProtKB-KW"/>
</dbReference>
<dbReference type="Proteomes" id="UP000298438">
    <property type="component" value="Unassembled WGS sequence"/>
</dbReference>
<keyword evidence="7" id="KW-1185">Reference proteome</keyword>
<comment type="caution">
    <text evidence="6">The sequence shown here is derived from an EMBL/GenBank/DDBJ whole genome shotgun (WGS) entry which is preliminary data.</text>
</comment>
<dbReference type="PANTHER" id="PTHR30204:SF69">
    <property type="entry name" value="MERR-FAMILY TRANSCRIPTIONAL REGULATOR"/>
    <property type="match status" value="1"/>
</dbReference>
<dbReference type="PROSITE" id="PS50937">
    <property type="entry name" value="HTH_MERR_2"/>
    <property type="match status" value="1"/>
</dbReference>
<keyword evidence="1" id="KW-0678">Repressor</keyword>
<evidence type="ECO:0000313" key="7">
    <source>
        <dbReference type="Proteomes" id="UP000298438"/>
    </source>
</evidence>
<reference evidence="6 7" key="1">
    <citation type="submission" date="2019-03" db="EMBL/GenBank/DDBJ databases">
        <title>Draft Genome Sequence of Massilia arenosa sp. nov., a Novel Massilia Species Isolated from a Sandy-loam Maize Soil.</title>
        <authorList>
            <person name="Raths R."/>
            <person name="Peta V."/>
            <person name="Bucking H."/>
        </authorList>
    </citation>
    <scope>NUCLEOTIDE SEQUENCE [LARGE SCALE GENOMIC DNA]</scope>
    <source>
        <strain evidence="6 7">MC02</strain>
    </source>
</reference>
<keyword evidence="2" id="KW-0805">Transcription regulation</keyword>
<dbReference type="SUPFAM" id="SSF46955">
    <property type="entry name" value="Putative DNA-binding domain"/>
    <property type="match status" value="1"/>
</dbReference>